<name>A0A844HPH3_9RHOB</name>
<feature type="region of interest" description="Disordered" evidence="3">
    <location>
        <begin position="1"/>
        <end position="20"/>
    </location>
</feature>
<evidence type="ECO:0000256" key="3">
    <source>
        <dbReference type="SAM" id="MobiDB-lite"/>
    </source>
</evidence>
<reference evidence="4 5" key="1">
    <citation type="submission" date="2019-11" db="EMBL/GenBank/DDBJ databases">
        <authorList>
            <person name="Dong K."/>
        </authorList>
    </citation>
    <scope>NUCLEOTIDE SEQUENCE [LARGE SCALE GENOMIC DNA]</scope>
    <source>
        <strain evidence="4 5">NBRC 112902</strain>
    </source>
</reference>
<dbReference type="OrthoDB" id="9812968at2"/>
<dbReference type="InterPro" id="IPR011856">
    <property type="entry name" value="tRNA_endonuc-like_dom_sf"/>
</dbReference>
<dbReference type="InterPro" id="IPR011335">
    <property type="entry name" value="Restrct_endonuc-II-like"/>
</dbReference>
<sequence>MAKTGVNVPQSRRAKGETAYASGRMGEDSVCRDYLSRGYALIETRWRGPSGEIDLILRRDDEFVFVEVKAAAAHAAAAQRIDHRQIDRICRAALEFCAGLASGMQTPMRFDAALVDQVGRVEIIENAFAMD</sequence>
<keyword evidence="5" id="KW-1185">Reference proteome</keyword>
<protein>
    <recommendedName>
        <fullName evidence="2">UPF0102 protein GL300_17230</fullName>
    </recommendedName>
</protein>
<dbReference type="SUPFAM" id="SSF52980">
    <property type="entry name" value="Restriction endonuclease-like"/>
    <property type="match status" value="1"/>
</dbReference>
<dbReference type="InterPro" id="IPR003509">
    <property type="entry name" value="UPF0102_YraN-like"/>
</dbReference>
<proteinExistence type="inferred from homology"/>
<dbReference type="RefSeq" id="WP_155040895.1">
    <property type="nucleotide sequence ID" value="NZ_JBHGCD010000012.1"/>
</dbReference>
<dbReference type="HAMAP" id="MF_00048">
    <property type="entry name" value="UPF0102"/>
    <property type="match status" value="1"/>
</dbReference>
<dbReference type="Proteomes" id="UP000449846">
    <property type="component" value="Unassembled WGS sequence"/>
</dbReference>
<gene>
    <name evidence="4" type="ORF">GL300_17230</name>
</gene>
<organism evidence="4 5">
    <name type="scientific">Paracoccus litorisediminis</name>
    <dbReference type="NCBI Taxonomy" id="2006130"/>
    <lineage>
        <taxon>Bacteria</taxon>
        <taxon>Pseudomonadati</taxon>
        <taxon>Pseudomonadota</taxon>
        <taxon>Alphaproteobacteria</taxon>
        <taxon>Rhodobacterales</taxon>
        <taxon>Paracoccaceae</taxon>
        <taxon>Paracoccus</taxon>
    </lineage>
</organism>
<dbReference type="PANTHER" id="PTHR34039:SF1">
    <property type="entry name" value="UPF0102 PROTEIN YRAN"/>
    <property type="match status" value="1"/>
</dbReference>
<comment type="similarity">
    <text evidence="1 2">Belongs to the UPF0102 family.</text>
</comment>
<evidence type="ECO:0000256" key="1">
    <source>
        <dbReference type="ARBA" id="ARBA00006738"/>
    </source>
</evidence>
<dbReference type="Gene3D" id="3.40.1350.10">
    <property type="match status" value="1"/>
</dbReference>
<dbReference type="PANTHER" id="PTHR34039">
    <property type="entry name" value="UPF0102 PROTEIN YRAN"/>
    <property type="match status" value="1"/>
</dbReference>
<evidence type="ECO:0000313" key="5">
    <source>
        <dbReference type="Proteomes" id="UP000449846"/>
    </source>
</evidence>
<dbReference type="EMBL" id="WMIG01000011">
    <property type="protein sequence ID" value="MTH60958.1"/>
    <property type="molecule type" value="Genomic_DNA"/>
</dbReference>
<evidence type="ECO:0000256" key="2">
    <source>
        <dbReference type="HAMAP-Rule" id="MF_00048"/>
    </source>
</evidence>
<dbReference type="Pfam" id="PF02021">
    <property type="entry name" value="UPF0102"/>
    <property type="match status" value="1"/>
</dbReference>
<evidence type="ECO:0000313" key="4">
    <source>
        <dbReference type="EMBL" id="MTH60958.1"/>
    </source>
</evidence>
<comment type="caution">
    <text evidence="4">The sequence shown here is derived from an EMBL/GenBank/DDBJ whole genome shotgun (WGS) entry which is preliminary data.</text>
</comment>
<dbReference type="GO" id="GO:0003676">
    <property type="term" value="F:nucleic acid binding"/>
    <property type="evidence" value="ECO:0007669"/>
    <property type="project" value="InterPro"/>
</dbReference>
<accession>A0A844HPH3</accession>
<dbReference type="AlphaFoldDB" id="A0A844HPH3"/>